<feature type="binding site" evidence="11">
    <location>
        <begin position="131"/>
        <end position="138"/>
    </location>
    <ligand>
        <name>UMP</name>
        <dbReference type="ChEBI" id="CHEBI:57865"/>
    </ligand>
</feature>
<dbReference type="Pfam" id="PF00696">
    <property type="entry name" value="AA_kinase"/>
    <property type="match status" value="1"/>
</dbReference>
<dbReference type="FunFam" id="3.40.1160.10:FF:000001">
    <property type="entry name" value="Uridylate kinase"/>
    <property type="match status" value="1"/>
</dbReference>
<dbReference type="PANTHER" id="PTHR42833:SF4">
    <property type="entry name" value="URIDYLATE KINASE PUMPKIN, CHLOROPLASTIC"/>
    <property type="match status" value="1"/>
</dbReference>
<comment type="activity regulation">
    <text evidence="11">Inhibited by UTP.</text>
</comment>
<evidence type="ECO:0000256" key="3">
    <source>
        <dbReference type="ARBA" id="ARBA00007614"/>
    </source>
</evidence>
<name>A0A061AAI9_9MOLU</name>
<gene>
    <name evidence="11 13" type="primary">pyrH</name>
    <name evidence="13" type="ORF">Aocu_03360</name>
</gene>
<dbReference type="Gene3D" id="3.40.1160.10">
    <property type="entry name" value="Acetylglutamate kinase-like"/>
    <property type="match status" value="1"/>
</dbReference>
<dbReference type="InterPro" id="IPR036393">
    <property type="entry name" value="AceGlu_kinase-like_sf"/>
</dbReference>
<evidence type="ECO:0000256" key="11">
    <source>
        <dbReference type="HAMAP-Rule" id="MF_01220"/>
    </source>
</evidence>
<dbReference type="PIRSF" id="PIRSF005650">
    <property type="entry name" value="Uridylate_kin"/>
    <property type="match status" value="1"/>
</dbReference>
<dbReference type="STRING" id="35623.Aocu_03360"/>
<feature type="binding site" evidence="11">
    <location>
        <begin position="8"/>
        <end position="11"/>
    </location>
    <ligand>
        <name>ATP</name>
        <dbReference type="ChEBI" id="CHEBI:30616"/>
    </ligand>
</feature>
<keyword evidence="5 11" id="KW-0808">Transferase</keyword>
<dbReference type="UniPathway" id="UPA00159">
    <property type="reaction ID" value="UER00275"/>
</dbReference>
<dbReference type="EC" id="2.7.4.22" evidence="11"/>
<dbReference type="GO" id="GO:0033862">
    <property type="term" value="F:UMP kinase activity"/>
    <property type="evidence" value="ECO:0007669"/>
    <property type="project" value="UniProtKB-EC"/>
</dbReference>
<comment type="subcellular location">
    <subcellularLocation>
        <location evidence="1 11">Cytoplasm</location>
    </subcellularLocation>
</comment>
<accession>A0A061AAI9</accession>
<comment type="pathway">
    <text evidence="2 11">Pyrimidine metabolism; CTP biosynthesis via de novo pathway; UDP from UMP (UMPK route): step 1/1.</text>
</comment>
<feature type="binding site" evidence="11">
    <location>
        <position position="159"/>
    </location>
    <ligand>
        <name>ATP</name>
        <dbReference type="ChEBI" id="CHEBI:30616"/>
    </ligand>
</feature>
<evidence type="ECO:0000313" key="14">
    <source>
        <dbReference type="Proteomes" id="UP000032434"/>
    </source>
</evidence>
<feature type="domain" description="Aspartate/glutamate/uridylate kinase" evidence="12">
    <location>
        <begin position="4"/>
        <end position="213"/>
    </location>
</feature>
<dbReference type="EMBL" id="LK028559">
    <property type="protein sequence ID" value="CDR30409.1"/>
    <property type="molecule type" value="Genomic_DNA"/>
</dbReference>
<dbReference type="Proteomes" id="UP000032434">
    <property type="component" value="Chromosome 1"/>
</dbReference>
<keyword evidence="8 11" id="KW-0067">ATP-binding</keyword>
<feature type="binding site" evidence="11">
    <location>
        <position position="51"/>
    </location>
    <ligand>
        <name>ATP</name>
        <dbReference type="ChEBI" id="CHEBI:30616"/>
    </ligand>
</feature>
<comment type="similarity">
    <text evidence="3 11">Belongs to the UMP kinase family.</text>
</comment>
<comment type="subunit">
    <text evidence="11">Homohexamer.</text>
</comment>
<dbReference type="InterPro" id="IPR015963">
    <property type="entry name" value="Uridylate_kinase_bac"/>
</dbReference>
<evidence type="ECO:0000256" key="9">
    <source>
        <dbReference type="ARBA" id="ARBA00022975"/>
    </source>
</evidence>
<dbReference type="PATRIC" id="fig|35623.3.peg.336"/>
<dbReference type="GO" id="GO:0005524">
    <property type="term" value="F:ATP binding"/>
    <property type="evidence" value="ECO:0007669"/>
    <property type="project" value="UniProtKB-KW"/>
</dbReference>
<dbReference type="AlphaFoldDB" id="A0A061AAI9"/>
<dbReference type="InParanoid" id="A0A061AAI9"/>
<keyword evidence="9 11" id="KW-0665">Pyrimidine biosynthesis</keyword>
<feature type="binding site" evidence="11">
    <location>
        <position position="168"/>
    </location>
    <ligand>
        <name>ATP</name>
        <dbReference type="ChEBI" id="CHEBI:30616"/>
    </ligand>
</feature>
<keyword evidence="7 11" id="KW-0418">Kinase</keyword>
<evidence type="ECO:0000256" key="7">
    <source>
        <dbReference type="ARBA" id="ARBA00022777"/>
    </source>
</evidence>
<dbReference type="GO" id="GO:0005737">
    <property type="term" value="C:cytoplasm"/>
    <property type="evidence" value="ECO:0007669"/>
    <property type="project" value="UniProtKB-SubCell"/>
</dbReference>
<evidence type="ECO:0000256" key="6">
    <source>
        <dbReference type="ARBA" id="ARBA00022741"/>
    </source>
</evidence>
<keyword evidence="14" id="KW-1185">Reference proteome</keyword>
<dbReference type="FunCoup" id="A0A061AAI9">
    <property type="interactions" value="369"/>
</dbReference>
<dbReference type="InterPro" id="IPR001048">
    <property type="entry name" value="Asp/Glu/Uridylate_kinase"/>
</dbReference>
<dbReference type="CDD" id="cd04254">
    <property type="entry name" value="AAK_UMPK-PyrH-Ec"/>
    <property type="match status" value="1"/>
</dbReference>
<feature type="binding site" evidence="11">
    <location>
        <position position="165"/>
    </location>
    <ligand>
        <name>ATP</name>
        <dbReference type="ChEBI" id="CHEBI:30616"/>
    </ligand>
</feature>
<feature type="binding site" evidence="11">
    <location>
        <position position="55"/>
    </location>
    <ligand>
        <name>ATP</name>
        <dbReference type="ChEBI" id="CHEBI:30616"/>
    </ligand>
</feature>
<evidence type="ECO:0000256" key="5">
    <source>
        <dbReference type="ARBA" id="ARBA00022679"/>
    </source>
</evidence>
<dbReference type="GO" id="GO:0044210">
    <property type="term" value="P:'de novo' CTP biosynthetic process"/>
    <property type="evidence" value="ECO:0007669"/>
    <property type="project" value="UniProtKB-UniRule"/>
</dbReference>
<evidence type="ECO:0000256" key="1">
    <source>
        <dbReference type="ARBA" id="ARBA00004496"/>
    </source>
</evidence>
<evidence type="ECO:0000256" key="4">
    <source>
        <dbReference type="ARBA" id="ARBA00022490"/>
    </source>
</evidence>
<keyword evidence="4 11" id="KW-0963">Cytoplasm</keyword>
<dbReference type="KEGG" id="aoc:Aocu_03360"/>
<dbReference type="OrthoDB" id="9807458at2"/>
<evidence type="ECO:0000256" key="8">
    <source>
        <dbReference type="ARBA" id="ARBA00022840"/>
    </source>
</evidence>
<dbReference type="SUPFAM" id="SSF53633">
    <property type="entry name" value="Carbamate kinase-like"/>
    <property type="match status" value="1"/>
</dbReference>
<dbReference type="HAMAP" id="MF_01220_B">
    <property type="entry name" value="PyrH_B"/>
    <property type="match status" value="1"/>
</dbReference>
<dbReference type="PANTHER" id="PTHR42833">
    <property type="entry name" value="URIDYLATE KINASE"/>
    <property type="match status" value="1"/>
</dbReference>
<dbReference type="GO" id="GO:0006225">
    <property type="term" value="P:UDP biosynthetic process"/>
    <property type="evidence" value="ECO:0007669"/>
    <property type="project" value="TreeGrafter"/>
</dbReference>
<comment type="catalytic activity">
    <reaction evidence="10 11">
        <text>UMP + ATP = UDP + ADP</text>
        <dbReference type="Rhea" id="RHEA:24400"/>
        <dbReference type="ChEBI" id="CHEBI:30616"/>
        <dbReference type="ChEBI" id="CHEBI:57865"/>
        <dbReference type="ChEBI" id="CHEBI:58223"/>
        <dbReference type="ChEBI" id="CHEBI:456216"/>
        <dbReference type="EC" id="2.7.4.22"/>
    </reaction>
</comment>
<feature type="binding site" evidence="11">
    <location>
        <position position="70"/>
    </location>
    <ligand>
        <name>UMP</name>
        <dbReference type="ChEBI" id="CHEBI:57865"/>
    </ligand>
</feature>
<sequence length="237" mass="25734">MYQRVILKLSGEALKGEGHYGIDPKTVKSIALEIKKLRALNIEVAVVVGAGNLFRGKTGEELGMDRAQADYMGMLGTIMNALALQDALEGISVPTRVMTALQIAAVAEPYIRRRALRHFEKGRVVVLAGGTGSPYFSTDTTAALRAAELDCQVILMAKNGVDGVYDKDPRKHSDAVLLKKVSHQEVLEKNLQIMDSTAASLCKENHIEILVFDMNQEGNILKAAMQEDIGTIVKNGV</sequence>
<evidence type="ECO:0000313" key="13">
    <source>
        <dbReference type="EMBL" id="CDR30409.1"/>
    </source>
</evidence>
<comment type="caution">
    <text evidence="11">Lacks conserved residue(s) required for the propagation of feature annotation.</text>
</comment>
<proteinExistence type="inferred from homology"/>
<protein>
    <recommendedName>
        <fullName evidence="11">Uridylate kinase</fullName>
        <shortName evidence="11">UK</shortName>
        <ecNumber evidence="11">2.7.4.22</ecNumber>
    </recommendedName>
    <alternativeName>
        <fullName evidence="11">Uridine monophosphate kinase</fullName>
        <shortName evidence="11">UMP kinase</shortName>
        <shortName evidence="11">UMPK</shortName>
    </alternativeName>
</protein>
<dbReference type="HOGENOM" id="CLU_033861_0_0_14"/>
<reference evidence="14" key="1">
    <citation type="submission" date="2014-05" db="EMBL/GenBank/DDBJ databases">
        <authorList>
            <person name="Kube M."/>
        </authorList>
    </citation>
    <scope>NUCLEOTIDE SEQUENCE [LARGE SCALE GENOMIC DNA]</scope>
</reference>
<evidence type="ECO:0000256" key="10">
    <source>
        <dbReference type="ARBA" id="ARBA00047767"/>
    </source>
</evidence>
<comment type="function">
    <text evidence="11">Catalyzes the reversible phosphorylation of UMP to UDP.</text>
</comment>
<evidence type="ECO:0000259" key="12">
    <source>
        <dbReference type="Pfam" id="PF00696"/>
    </source>
</evidence>
<dbReference type="NCBIfam" id="TIGR02075">
    <property type="entry name" value="pyrH_bact"/>
    <property type="match status" value="1"/>
</dbReference>
<evidence type="ECO:0000256" key="2">
    <source>
        <dbReference type="ARBA" id="ARBA00004791"/>
    </source>
</evidence>
<dbReference type="InterPro" id="IPR011817">
    <property type="entry name" value="Uridylate_kinase"/>
</dbReference>
<organism evidence="13 14">
    <name type="scientific">Acholeplasma oculi</name>
    <dbReference type="NCBI Taxonomy" id="35623"/>
    <lineage>
        <taxon>Bacteria</taxon>
        <taxon>Bacillati</taxon>
        <taxon>Mycoplasmatota</taxon>
        <taxon>Mollicutes</taxon>
        <taxon>Acholeplasmatales</taxon>
        <taxon>Acholeplasmataceae</taxon>
        <taxon>Acholeplasma</taxon>
    </lineage>
</organism>
<dbReference type="RefSeq" id="WP_045748963.1">
    <property type="nucleotide sequence ID" value="NZ_FUZK01000002.1"/>
</dbReference>
<keyword evidence="6 11" id="KW-0547">Nucleotide-binding</keyword>